<keyword evidence="4" id="KW-1185">Reference proteome</keyword>
<feature type="domain" description="GAF" evidence="2">
    <location>
        <begin position="5"/>
        <end position="85"/>
    </location>
</feature>
<comment type="caution">
    <text evidence="3">The sequence shown here is derived from an EMBL/GenBank/DDBJ whole genome shotgun (WGS) entry which is preliminary data.</text>
</comment>
<dbReference type="AlphaFoldDB" id="A0AAD4D1N4"/>
<comment type="similarity">
    <text evidence="1">Belongs to the free Met sulfoxide reductase family.</text>
</comment>
<dbReference type="Pfam" id="PF13185">
    <property type="entry name" value="GAF_2"/>
    <property type="match status" value="1"/>
</dbReference>
<dbReference type="GO" id="GO:0005829">
    <property type="term" value="C:cytosol"/>
    <property type="evidence" value="ECO:0007669"/>
    <property type="project" value="TreeGrafter"/>
</dbReference>
<gene>
    <name evidence="3" type="ORF">BGZ95_005682</name>
</gene>
<reference evidence="3" key="1">
    <citation type="journal article" date="2020" name="Fungal Divers.">
        <title>Resolving the Mortierellaceae phylogeny through synthesis of multi-gene phylogenetics and phylogenomics.</title>
        <authorList>
            <person name="Vandepol N."/>
            <person name="Liber J."/>
            <person name="Desiro A."/>
            <person name="Na H."/>
            <person name="Kennedy M."/>
            <person name="Barry K."/>
            <person name="Grigoriev I.V."/>
            <person name="Miller A.N."/>
            <person name="O'Donnell K."/>
            <person name="Stajich J.E."/>
            <person name="Bonito G."/>
        </authorList>
    </citation>
    <scope>NUCLEOTIDE SEQUENCE</scope>
    <source>
        <strain evidence="3">NRRL 28262</strain>
    </source>
</reference>
<dbReference type="InterPro" id="IPR003018">
    <property type="entry name" value="GAF"/>
</dbReference>
<dbReference type="PROSITE" id="PS01320">
    <property type="entry name" value="UPF0067"/>
    <property type="match status" value="1"/>
</dbReference>
<protein>
    <recommendedName>
        <fullName evidence="2">GAF domain-containing protein</fullName>
    </recommendedName>
</protein>
<dbReference type="InterPro" id="IPR051330">
    <property type="entry name" value="Phosphatase_reg/MetRdx"/>
</dbReference>
<name>A0AAD4D1N4_9FUNG</name>
<organism evidence="3 4">
    <name type="scientific">Linnemannia exigua</name>
    <dbReference type="NCBI Taxonomy" id="604196"/>
    <lineage>
        <taxon>Eukaryota</taxon>
        <taxon>Fungi</taxon>
        <taxon>Fungi incertae sedis</taxon>
        <taxon>Mucoromycota</taxon>
        <taxon>Mortierellomycotina</taxon>
        <taxon>Mortierellomycetes</taxon>
        <taxon>Mortierellales</taxon>
        <taxon>Mortierellaceae</taxon>
        <taxon>Linnemannia</taxon>
    </lineage>
</organism>
<evidence type="ECO:0000313" key="4">
    <source>
        <dbReference type="Proteomes" id="UP001194580"/>
    </source>
</evidence>
<feature type="non-terminal residue" evidence="3">
    <location>
        <position position="1"/>
    </location>
</feature>
<proteinExistence type="inferred from homology"/>
<dbReference type="Proteomes" id="UP001194580">
    <property type="component" value="Unassembled WGS sequence"/>
</dbReference>
<accession>A0AAD4D1N4</accession>
<dbReference type="InterPro" id="IPR029016">
    <property type="entry name" value="GAF-like_dom_sf"/>
</dbReference>
<evidence type="ECO:0000256" key="1">
    <source>
        <dbReference type="ARBA" id="ARBA00038454"/>
    </source>
</evidence>
<dbReference type="PANTHER" id="PTHR21021">
    <property type="entry name" value="GAF/PUTATIVE CYTOSKELETAL PROTEIN"/>
    <property type="match status" value="1"/>
</dbReference>
<dbReference type="SUPFAM" id="SSF55781">
    <property type="entry name" value="GAF domain-like"/>
    <property type="match status" value="1"/>
</dbReference>
<dbReference type="InterPro" id="IPR000614">
    <property type="entry name" value="FRMsr_CS"/>
</dbReference>
<evidence type="ECO:0000313" key="3">
    <source>
        <dbReference type="EMBL" id="KAG0255758.1"/>
    </source>
</evidence>
<dbReference type="EMBL" id="JAAAIL010002623">
    <property type="protein sequence ID" value="KAG0255758.1"/>
    <property type="molecule type" value="Genomic_DNA"/>
</dbReference>
<dbReference type="PANTHER" id="PTHR21021:SF15">
    <property type="entry name" value="FREE METHIONINE-R-SULFOXIDE REDUCTASE"/>
    <property type="match status" value="1"/>
</dbReference>
<dbReference type="Gene3D" id="3.30.450.40">
    <property type="match status" value="1"/>
</dbReference>
<dbReference type="GO" id="GO:0033745">
    <property type="term" value="F:L-methionine-(R)-S-oxide reductase activity"/>
    <property type="evidence" value="ECO:0007669"/>
    <property type="project" value="TreeGrafter"/>
</dbReference>
<evidence type="ECO:0000259" key="2">
    <source>
        <dbReference type="Pfam" id="PF13185"/>
    </source>
</evidence>
<sequence length="92" mass="9847">CTNIEFGRGVCGTAASEKRTLLVKDVHEFPGHIACDAASNSEIVVPLVLDGRVIGVLDLDCEVTEGFDEIDQAGLEVVAKYLVQACDWRGVV</sequence>